<organism evidence="11 12">
    <name type="scientific">Mortierella hygrophila</name>
    <dbReference type="NCBI Taxonomy" id="979708"/>
    <lineage>
        <taxon>Eukaryota</taxon>
        <taxon>Fungi</taxon>
        <taxon>Fungi incertae sedis</taxon>
        <taxon>Mucoromycota</taxon>
        <taxon>Mortierellomycotina</taxon>
        <taxon>Mortierellomycetes</taxon>
        <taxon>Mortierellales</taxon>
        <taxon>Mortierellaceae</taxon>
        <taxon>Mortierella</taxon>
    </lineage>
</organism>
<evidence type="ECO:0000256" key="6">
    <source>
        <dbReference type="ARBA" id="ARBA00048809"/>
    </source>
</evidence>
<dbReference type="GO" id="GO:0004427">
    <property type="term" value="F:inorganic diphosphate phosphatase activity"/>
    <property type="evidence" value="ECO:0007669"/>
    <property type="project" value="UniProtKB-ARBA"/>
</dbReference>
<dbReference type="InterPro" id="IPR002791">
    <property type="entry name" value="ARMT1-like_metal-bd"/>
</dbReference>
<feature type="domain" description="Damage-control phosphatase ARMT1-like metal-binding" evidence="10">
    <location>
        <begin position="27"/>
        <end position="231"/>
    </location>
</feature>
<dbReference type="Pfam" id="PF01937">
    <property type="entry name" value="ARMT1-like_dom"/>
    <property type="match status" value="2"/>
</dbReference>
<dbReference type="GO" id="GO:0005634">
    <property type="term" value="C:nucleus"/>
    <property type="evidence" value="ECO:0007669"/>
    <property type="project" value="TreeGrafter"/>
</dbReference>
<evidence type="ECO:0000256" key="2">
    <source>
        <dbReference type="ARBA" id="ARBA00009519"/>
    </source>
</evidence>
<keyword evidence="4 8" id="KW-0378">Hydrolase</keyword>
<dbReference type="InterPro" id="IPR036075">
    <property type="entry name" value="ARMT-1-like_metal-bd_sf"/>
</dbReference>
<comment type="similarity">
    <text evidence="2 8">Belongs to the damage-control phosphatase family. Sugar phosphate phosphatase III subfamily.</text>
</comment>
<evidence type="ECO:0000256" key="1">
    <source>
        <dbReference type="ARBA" id="ARBA00001326"/>
    </source>
</evidence>
<comment type="caution">
    <text evidence="11">The sequence shown here is derived from an EMBL/GenBank/DDBJ whole genome shotgun (WGS) entry which is preliminary data.</text>
</comment>
<comment type="domain">
    <text evidence="8">Subfamily III proteins have a conserved RTxK motif about 40-50 residues from the C-terminus; the threonine may be replaced by serine or cysteine.</text>
</comment>
<proteinExistence type="inferred from homology"/>
<feature type="domain" description="Damage-control phosphatase ARMT1-like metal-binding" evidence="10">
    <location>
        <begin position="251"/>
        <end position="485"/>
    </location>
</feature>
<dbReference type="GO" id="GO:0006974">
    <property type="term" value="P:DNA damage response"/>
    <property type="evidence" value="ECO:0007669"/>
    <property type="project" value="TreeGrafter"/>
</dbReference>
<evidence type="ECO:0000256" key="8">
    <source>
        <dbReference type="RuleBase" id="RU367030"/>
    </source>
</evidence>
<dbReference type="EC" id="3.1.3.-" evidence="8"/>
<keyword evidence="5 8" id="KW-0464">Manganese</keyword>
<feature type="compositionally biased region" description="Low complexity" evidence="9">
    <location>
        <begin position="229"/>
        <end position="245"/>
    </location>
</feature>
<dbReference type="Proteomes" id="UP000723463">
    <property type="component" value="Unassembled WGS sequence"/>
</dbReference>
<name>A0A9P6K7M3_9FUNG</name>
<dbReference type="GO" id="GO:0046872">
    <property type="term" value="F:metal ion binding"/>
    <property type="evidence" value="ECO:0007669"/>
    <property type="project" value="UniProtKB-UniRule"/>
</dbReference>
<dbReference type="Gene3D" id="3.40.50.10880">
    <property type="entry name" value="Uncharacterised protein PF01937, DUF89, domain 3"/>
    <property type="match status" value="1"/>
</dbReference>
<comment type="cofactor">
    <cofactor evidence="8">
        <name>Mn(2+)</name>
        <dbReference type="ChEBI" id="CHEBI:29035"/>
    </cofactor>
    <cofactor evidence="8">
        <name>Ni(2+)</name>
        <dbReference type="ChEBI" id="CHEBI:49786"/>
    </cofactor>
</comment>
<gene>
    <name evidence="11" type="ORF">EC957_001111</name>
</gene>
<evidence type="ECO:0000313" key="11">
    <source>
        <dbReference type="EMBL" id="KAF9550205.1"/>
    </source>
</evidence>
<evidence type="ECO:0000259" key="10">
    <source>
        <dbReference type="Pfam" id="PF01937"/>
    </source>
</evidence>
<comment type="function">
    <text evidence="7 8">Metal-dependent phosphatase that shows phosphatase activity against several substrates, including fructose-1-phosphate and fructose-6-phosphate. Its preference for fructose-1-phosphate, a strong glycating agent that causes DNA damage rather than a canonical yeast metabolite, suggests a damage-control function in hexose phosphate metabolism.</text>
</comment>
<dbReference type="SUPFAM" id="SSF111321">
    <property type="entry name" value="AF1104-like"/>
    <property type="match status" value="1"/>
</dbReference>
<evidence type="ECO:0000256" key="9">
    <source>
        <dbReference type="SAM" id="MobiDB-lite"/>
    </source>
</evidence>
<dbReference type="FunFam" id="3.40.50.10880:FF:000005">
    <property type="entry name" value="DUF89-domain-containing protein"/>
    <property type="match status" value="1"/>
</dbReference>
<evidence type="ECO:0000256" key="7">
    <source>
        <dbReference type="ARBA" id="ARBA00054243"/>
    </source>
</evidence>
<dbReference type="PANTHER" id="PTHR12260">
    <property type="entry name" value="DAMAGE-CONTROL PHOSPHATASE ARMT1"/>
    <property type="match status" value="1"/>
</dbReference>
<sequence length="506" mass="57549">MTLPYSPLNPPQKALSGQDKNSFGYATLQSRLPVIVSKIVDDVYRTYHSLSDADPLKKEKEQEAKKIIELIGGLRYELQRDKPFRPLTDEREDVEEWNQALAEYYPTSSWYKASWLFSECYLYRRIKEAFASTQHWKDYDPFFEQKQTVFKSSQKAVASMAVQLTTPVDPKTHKSVLDIKVQDGPESKGTRDAFFEMVQVSLWGNATDLSLLDNPDLAKVEELQRRMLSSGSSNNSSANASPAASTVHLDQVVQEDREEHASELEKHADKILSNDSELLWSKVKSLRNGRVDIILDNAGFELYVDFVFADYLIRAGFASEVVFHAKRIPWFVSDVMPVDFQWTLDQLHRPTSDNNSFFNPTDPIEQQALQALGQKWQSYVNNGTWKVTSHEFWTSCYAFYHLPTHPSAQDLFQDMRQSDLWIFKGDLNYRKLVYDCGWPVTTPFTKAIGPLGDGEEKAEGVPTVVSFRTCKADVVVGLAEGVKEKMDKVAANWQVSGEYAVISVSP</sequence>
<keyword evidence="3 8" id="KW-0479">Metal-binding</keyword>
<dbReference type="Gene3D" id="1.20.930.60">
    <property type="match status" value="1"/>
</dbReference>
<reference evidence="11" key="1">
    <citation type="journal article" date="2020" name="Fungal Divers.">
        <title>Resolving the Mortierellaceae phylogeny through synthesis of multi-gene phylogenetics and phylogenomics.</title>
        <authorList>
            <person name="Vandepol N."/>
            <person name="Liber J."/>
            <person name="Desiro A."/>
            <person name="Na H."/>
            <person name="Kennedy M."/>
            <person name="Barry K."/>
            <person name="Grigoriev I.V."/>
            <person name="Miller A.N."/>
            <person name="O'Donnell K."/>
            <person name="Stajich J.E."/>
            <person name="Bonito G."/>
        </authorList>
    </citation>
    <scope>NUCLEOTIDE SEQUENCE</scope>
    <source>
        <strain evidence="11">NRRL 2591</strain>
    </source>
</reference>
<evidence type="ECO:0000256" key="4">
    <source>
        <dbReference type="ARBA" id="ARBA00022801"/>
    </source>
</evidence>
<comment type="catalytic activity">
    <reaction evidence="1 8">
        <text>beta-D-fructose 1-phosphate + H2O = D-fructose + phosphate</text>
        <dbReference type="Rhea" id="RHEA:35603"/>
        <dbReference type="ChEBI" id="CHEBI:15377"/>
        <dbReference type="ChEBI" id="CHEBI:37721"/>
        <dbReference type="ChEBI" id="CHEBI:43474"/>
        <dbReference type="ChEBI" id="CHEBI:138881"/>
    </reaction>
</comment>
<dbReference type="FunFam" id="1.20.930.60:FF:000002">
    <property type="entry name" value="Protein-glutamate O-methyltransferase C1393.13"/>
    <property type="match status" value="1"/>
</dbReference>
<accession>A0A9P6K7M3</accession>
<dbReference type="InterPro" id="IPR039763">
    <property type="entry name" value="ARMT1"/>
</dbReference>
<dbReference type="GO" id="GO:0030643">
    <property type="term" value="P:intracellular phosphate ion homeostasis"/>
    <property type="evidence" value="ECO:0007669"/>
    <property type="project" value="UniProtKB-ARBA"/>
</dbReference>
<comment type="catalytic activity">
    <reaction evidence="6 8">
        <text>beta-D-fructose 6-phosphate = dihydroxyacetone + D-glyceraldehyde 3-phosphate</text>
        <dbReference type="Rhea" id="RHEA:28002"/>
        <dbReference type="ChEBI" id="CHEBI:16016"/>
        <dbReference type="ChEBI" id="CHEBI:57634"/>
        <dbReference type="ChEBI" id="CHEBI:59776"/>
    </reaction>
</comment>
<keyword evidence="12" id="KW-1185">Reference proteome</keyword>
<dbReference type="AlphaFoldDB" id="A0A9P6K7M3"/>
<protein>
    <recommendedName>
        <fullName evidence="8">Sugar phosphate phosphatase</fullName>
        <ecNumber evidence="8">3.1.3.-</ecNumber>
    </recommendedName>
</protein>
<dbReference type="GO" id="GO:0016791">
    <property type="term" value="F:phosphatase activity"/>
    <property type="evidence" value="ECO:0007669"/>
    <property type="project" value="TreeGrafter"/>
</dbReference>
<evidence type="ECO:0000313" key="12">
    <source>
        <dbReference type="Proteomes" id="UP000723463"/>
    </source>
</evidence>
<dbReference type="PANTHER" id="PTHR12260:SF6">
    <property type="entry name" value="DAMAGE-CONTROL PHOSPHATASE ARMT1"/>
    <property type="match status" value="1"/>
</dbReference>
<evidence type="ECO:0000256" key="5">
    <source>
        <dbReference type="ARBA" id="ARBA00023211"/>
    </source>
</evidence>
<evidence type="ECO:0000256" key="3">
    <source>
        <dbReference type="ARBA" id="ARBA00022723"/>
    </source>
</evidence>
<dbReference type="EMBL" id="JAAAXW010000012">
    <property type="protein sequence ID" value="KAF9550205.1"/>
    <property type="molecule type" value="Genomic_DNA"/>
</dbReference>
<feature type="region of interest" description="Disordered" evidence="9">
    <location>
        <begin position="228"/>
        <end position="247"/>
    </location>
</feature>